<organism evidence="2">
    <name type="scientific">Siphoviridae sp. ctpbe1</name>
    <dbReference type="NCBI Taxonomy" id="2826466"/>
    <lineage>
        <taxon>Viruses</taxon>
        <taxon>Duplodnaviria</taxon>
        <taxon>Heunggongvirae</taxon>
        <taxon>Uroviricota</taxon>
        <taxon>Caudoviricetes</taxon>
    </lineage>
</organism>
<feature type="compositionally biased region" description="Polar residues" evidence="1">
    <location>
        <begin position="166"/>
        <end position="178"/>
    </location>
</feature>
<protein>
    <submittedName>
        <fullName evidence="2">Uncharacterized protein</fullName>
    </submittedName>
</protein>
<feature type="region of interest" description="Disordered" evidence="1">
    <location>
        <begin position="159"/>
        <end position="178"/>
    </location>
</feature>
<evidence type="ECO:0000313" key="2">
    <source>
        <dbReference type="EMBL" id="DAD96400.1"/>
    </source>
</evidence>
<dbReference type="EMBL" id="BK015216">
    <property type="protein sequence ID" value="DAD96400.1"/>
    <property type="molecule type" value="Genomic_DNA"/>
</dbReference>
<name>A0A8S5NQA1_9CAUD</name>
<accession>A0A8S5NQA1</accession>
<reference evidence="2" key="1">
    <citation type="journal article" date="2021" name="Proc. Natl. Acad. Sci. U.S.A.">
        <title>A Catalog of Tens of Thousands of Viruses from Human Metagenomes Reveals Hidden Associations with Chronic Diseases.</title>
        <authorList>
            <person name="Tisza M.J."/>
            <person name="Buck C.B."/>
        </authorList>
    </citation>
    <scope>NUCLEOTIDE SEQUENCE</scope>
    <source>
        <strain evidence="2">Ctpbe1</strain>
    </source>
</reference>
<sequence>MLRLKINKEPYWLELGYGVKVKVKPCTSAVFYEAKAYMNSKLTELAKVYQANKAAGITNDTAADIENPVKREAMADKFLLIGLGIAGILEWDGVMEADVNKAAPLIESKIDELFSNFWAVAENFRHQYCGLQEVLAAEKNASTPEPIGTLETGEVTATVAEKTKTSARSTSADTQKQP</sequence>
<evidence type="ECO:0000256" key="1">
    <source>
        <dbReference type="SAM" id="MobiDB-lite"/>
    </source>
</evidence>
<proteinExistence type="predicted"/>